<evidence type="ECO:0000313" key="3">
    <source>
        <dbReference type="EMBL" id="KAK3105166.1"/>
    </source>
</evidence>
<feature type="compositionally biased region" description="Low complexity" evidence="1">
    <location>
        <begin position="73"/>
        <end position="92"/>
    </location>
</feature>
<evidence type="ECO:0000313" key="4">
    <source>
        <dbReference type="Proteomes" id="UP001186944"/>
    </source>
</evidence>
<keyword evidence="4" id="KW-1185">Reference proteome</keyword>
<keyword evidence="2" id="KW-0812">Transmembrane</keyword>
<gene>
    <name evidence="3" type="ORF">FSP39_018583</name>
</gene>
<evidence type="ECO:0000256" key="2">
    <source>
        <dbReference type="SAM" id="Phobius"/>
    </source>
</evidence>
<feature type="region of interest" description="Disordered" evidence="1">
    <location>
        <begin position="166"/>
        <end position="202"/>
    </location>
</feature>
<dbReference type="Proteomes" id="UP001186944">
    <property type="component" value="Unassembled WGS sequence"/>
</dbReference>
<organism evidence="3 4">
    <name type="scientific">Pinctada imbricata</name>
    <name type="common">Atlantic pearl-oyster</name>
    <name type="synonym">Pinctada martensii</name>
    <dbReference type="NCBI Taxonomy" id="66713"/>
    <lineage>
        <taxon>Eukaryota</taxon>
        <taxon>Metazoa</taxon>
        <taxon>Spiralia</taxon>
        <taxon>Lophotrochozoa</taxon>
        <taxon>Mollusca</taxon>
        <taxon>Bivalvia</taxon>
        <taxon>Autobranchia</taxon>
        <taxon>Pteriomorphia</taxon>
        <taxon>Pterioida</taxon>
        <taxon>Pterioidea</taxon>
        <taxon>Pteriidae</taxon>
        <taxon>Pinctada</taxon>
    </lineage>
</organism>
<name>A0AA88YTN8_PINIB</name>
<comment type="caution">
    <text evidence="3">The sequence shown here is derived from an EMBL/GenBank/DDBJ whole genome shotgun (WGS) entry which is preliminary data.</text>
</comment>
<feature type="compositionally biased region" description="Polar residues" evidence="1">
    <location>
        <begin position="426"/>
        <end position="443"/>
    </location>
</feature>
<feature type="region of interest" description="Disordered" evidence="1">
    <location>
        <begin position="65"/>
        <end position="109"/>
    </location>
</feature>
<feature type="transmembrane region" description="Helical" evidence="2">
    <location>
        <begin position="132"/>
        <end position="151"/>
    </location>
</feature>
<evidence type="ECO:0000256" key="1">
    <source>
        <dbReference type="SAM" id="MobiDB-lite"/>
    </source>
</evidence>
<sequence>MYDHLVNLFEDQSILTPRSTSCYSLSSIRRDVKSKKPRENQREITLTFTFTENFIRQSINGYSHGDMNATTESSCQSSRSQSYPSMQSMSMQRYDGNETDDDGRNKSTGISTKLARSHEGESAGGLSNTQKLVIATCSAVIGTFFIVAGVMRIRNCFKRMREEQMSRERSYRLPLHSADQNTPETNRRASVNSKTSLQQSPSRVVHDALYHQVSNGLPTSQNSPKVAYGDFNPVLVITAPSIQNTPSDSNASIRYIDDDSSEKGISAPVSPEEEISPLEQMALIDSKSGESVTGDNNQQQFNCSQDAEKAKHHVEITEPCLEQENLVGSPCNNDKTDLREKEDLVKNGHIDDTDPLQDEQQTNFSVNVGLTQSDESLESGNRSYCYGNQAEYSSDSGYGYVAYCPNGEPYSGEDNENDCLLSLQTTESNVNSSDDFESSPTYSESRHNSDDQNSPNGKSRDCNEQDVDSGRPRFPLTSIPSLVIDDEFCTNDDVV</sequence>
<feature type="compositionally biased region" description="Basic and acidic residues" evidence="1">
    <location>
        <begin position="458"/>
        <end position="471"/>
    </location>
</feature>
<feature type="compositionally biased region" description="Polar residues" evidence="1">
    <location>
        <begin position="178"/>
        <end position="202"/>
    </location>
</feature>
<protein>
    <submittedName>
        <fullName evidence="3">Uncharacterized protein</fullName>
    </submittedName>
</protein>
<keyword evidence="2" id="KW-0472">Membrane</keyword>
<feature type="region of interest" description="Disordered" evidence="1">
    <location>
        <begin position="426"/>
        <end position="477"/>
    </location>
</feature>
<accession>A0AA88YTN8</accession>
<dbReference type="EMBL" id="VSWD01000004">
    <property type="protein sequence ID" value="KAK3105166.1"/>
    <property type="molecule type" value="Genomic_DNA"/>
</dbReference>
<reference evidence="3" key="1">
    <citation type="submission" date="2019-08" db="EMBL/GenBank/DDBJ databases">
        <title>The improved chromosome-level genome for the pearl oyster Pinctada fucata martensii using PacBio sequencing and Hi-C.</title>
        <authorList>
            <person name="Zheng Z."/>
        </authorList>
    </citation>
    <scope>NUCLEOTIDE SEQUENCE</scope>
    <source>
        <strain evidence="3">ZZ-2019</strain>
        <tissue evidence="3">Adductor muscle</tissue>
    </source>
</reference>
<dbReference type="AlphaFoldDB" id="A0AA88YTN8"/>
<proteinExistence type="predicted"/>
<keyword evidence="2" id="KW-1133">Transmembrane helix</keyword>